<feature type="compositionally biased region" description="Pro residues" evidence="1">
    <location>
        <begin position="1109"/>
        <end position="1118"/>
    </location>
</feature>
<feature type="compositionally biased region" description="Polar residues" evidence="1">
    <location>
        <begin position="197"/>
        <end position="214"/>
    </location>
</feature>
<reference evidence="2 3" key="1">
    <citation type="journal article" date="2018" name="Mol. Biol. Evol.">
        <title>Broad Genomic Sampling Reveals a Smut Pathogenic Ancestry of the Fungal Clade Ustilaginomycotina.</title>
        <authorList>
            <person name="Kijpornyongpan T."/>
            <person name="Mondo S.J."/>
            <person name="Barry K."/>
            <person name="Sandor L."/>
            <person name="Lee J."/>
            <person name="Lipzen A."/>
            <person name="Pangilinan J."/>
            <person name="LaButti K."/>
            <person name="Hainaut M."/>
            <person name="Henrissat B."/>
            <person name="Grigoriev I.V."/>
            <person name="Spatafora J.W."/>
            <person name="Aime M.C."/>
        </authorList>
    </citation>
    <scope>NUCLEOTIDE SEQUENCE [LARGE SCALE GENOMIC DNA]</scope>
    <source>
        <strain evidence="2 3">MCA 4658</strain>
    </source>
</reference>
<protein>
    <submittedName>
        <fullName evidence="2">Uncharacterized protein</fullName>
    </submittedName>
</protein>
<feature type="region of interest" description="Disordered" evidence="1">
    <location>
        <begin position="863"/>
        <end position="917"/>
    </location>
</feature>
<feature type="compositionally biased region" description="Low complexity" evidence="1">
    <location>
        <begin position="352"/>
        <end position="370"/>
    </location>
</feature>
<gene>
    <name evidence="2" type="ORF">IE81DRAFT_26949</name>
</gene>
<feature type="region of interest" description="Disordered" evidence="1">
    <location>
        <begin position="713"/>
        <end position="733"/>
    </location>
</feature>
<keyword evidence="3" id="KW-1185">Reference proteome</keyword>
<feature type="region of interest" description="Disordered" evidence="1">
    <location>
        <begin position="1063"/>
        <end position="1129"/>
    </location>
</feature>
<feature type="compositionally biased region" description="Polar residues" evidence="1">
    <location>
        <begin position="761"/>
        <end position="771"/>
    </location>
</feature>
<dbReference type="GeneID" id="37033276"/>
<feature type="compositionally biased region" description="Basic and acidic residues" evidence="1">
    <location>
        <begin position="866"/>
        <end position="887"/>
    </location>
</feature>
<feature type="region of interest" description="Disordered" evidence="1">
    <location>
        <begin position="944"/>
        <end position="973"/>
    </location>
</feature>
<feature type="compositionally biased region" description="Basic and acidic residues" evidence="1">
    <location>
        <begin position="187"/>
        <end position="196"/>
    </location>
</feature>
<feature type="compositionally biased region" description="Basic and acidic residues" evidence="1">
    <location>
        <begin position="615"/>
        <end position="636"/>
    </location>
</feature>
<evidence type="ECO:0000313" key="3">
    <source>
        <dbReference type="Proteomes" id="UP000245783"/>
    </source>
</evidence>
<feature type="compositionally biased region" description="Polar residues" evidence="1">
    <location>
        <begin position="898"/>
        <end position="917"/>
    </location>
</feature>
<feature type="region of interest" description="Disordered" evidence="1">
    <location>
        <begin position="154"/>
        <end position="281"/>
    </location>
</feature>
<feature type="region of interest" description="Disordered" evidence="1">
    <location>
        <begin position="383"/>
        <end position="406"/>
    </location>
</feature>
<feature type="region of interest" description="Disordered" evidence="1">
    <location>
        <begin position="351"/>
        <end position="371"/>
    </location>
</feature>
<feature type="compositionally biased region" description="Polar residues" evidence="1">
    <location>
        <begin position="836"/>
        <end position="846"/>
    </location>
</feature>
<accession>A0A316VP46</accession>
<dbReference type="AlphaFoldDB" id="A0A316VP46"/>
<evidence type="ECO:0000256" key="1">
    <source>
        <dbReference type="SAM" id="MobiDB-lite"/>
    </source>
</evidence>
<proteinExistence type="predicted"/>
<dbReference type="Proteomes" id="UP000245783">
    <property type="component" value="Unassembled WGS sequence"/>
</dbReference>
<dbReference type="InParanoid" id="A0A316VP46"/>
<evidence type="ECO:0000313" key="2">
    <source>
        <dbReference type="EMBL" id="PWN39409.1"/>
    </source>
</evidence>
<feature type="region of interest" description="Disordered" evidence="1">
    <location>
        <begin position="458"/>
        <end position="487"/>
    </location>
</feature>
<sequence>MRDVYKRKYSDFGPDTPYSVASQRRYLKHIERSDLVELFSPDLRHDNPGPVRKLAFGEGSRNSRWRQRIELKAGGYDADGVHLAVPYHGKNHIRKSYTPRTDGENQRRLMQSLQREGDNIRRFGIVQGTARKLFKGLKADIAKAKGVRVAAKSTALESRTGTQIQGGKAPKEEPNAKRALAALPHRGPSEQSERPSPRQSISDPVYSPTTSVSLSPPKYRRVPSLSMSASRETSPDAASASSTKSQSSTMSDPRDHARDARSHLSLGVPSPGSSAQSLTRSPLGLSDAAAWSWGRKRKAPAPPSSAVWSWGRTQAKYRDGETPSDLHAAVESQVRRGSLFKRALIEEIAQGASHVSPSTTTSPATSTHVSGLTNVNAHSDLRHLVNDPSRRPPGPIPSRAANAVPWGSGNWRTLARQRRVLQDRKQEAWIPYLCPRPPCHMSRYDPERSLGRFESETYVQASTTAPRPPGPVPTRGPNKLPWGEGGTSALSAQRKELLQQGKACWIPHLCPVQAKGRKGLQGGAMIIPKISAEHIAAATEGLQRPPGPVPTRGYMKDPWGVGTQRSLTDQRQELRTMGKAEWIPFLCPDRGCKYVDRPVDGHGLLRGLDPPAAPKRPEGPEPVRKGGRNKWGEGGDRSLTAQRGELRAAGHADWIPFLVPIKERQRDYSHVRPKLAFGEGSGPAKTYQRNTLRAAGFDQNDVFLIVPGNQNKSFPRANKRFKADEPGASEVSHKKWSWLEAQSIQKHGLAEGARRKLFASQSSSLTNRQKGQGNGEAGASAPARPLSIPNTIVAHASVKRPRSRLQTVPRYKKSPDEENNGTQGASRRNDAPLADTSKTPTASNEGQPAKIRSMVSVYSDLLKSPSDAREPTQKMLERQRLDGRDVEMSSENDDLLPRQTSPALRSQSARSLPNTGDSLAARGLAEERASAQILEEQVQTILAQAPRGVRPSKLSTPRQNVEEAPADLTGGSLRGPDQTQFAEQAFDSVQNAQQRLSHPFEMLPLTPEEQRRLDEAMGTGVVRGRQWGVGGTSTVSRQRRWLRAHDLEDLIVKLCPDQRCWNKRQPLPLGQGSSATLSRQRKRLRKQGFAAQQVFEMVPGEVRRSHPAPQRPATPSSPPARMQGMDRRR</sequence>
<feature type="compositionally biased region" description="Polar residues" evidence="1">
    <location>
        <begin position="155"/>
        <end position="165"/>
    </location>
</feature>
<dbReference type="RefSeq" id="XP_025366569.1">
    <property type="nucleotide sequence ID" value="XM_025511406.1"/>
</dbReference>
<feature type="compositionally biased region" description="Low complexity" evidence="1">
    <location>
        <begin position="237"/>
        <end position="251"/>
    </location>
</feature>
<dbReference type="OrthoDB" id="10359242at2759"/>
<feature type="region of interest" description="Disordered" evidence="1">
    <location>
        <begin position="761"/>
        <end position="851"/>
    </location>
</feature>
<organism evidence="2 3">
    <name type="scientific">Ceraceosorus guamensis</name>
    <dbReference type="NCBI Taxonomy" id="1522189"/>
    <lineage>
        <taxon>Eukaryota</taxon>
        <taxon>Fungi</taxon>
        <taxon>Dikarya</taxon>
        <taxon>Basidiomycota</taxon>
        <taxon>Ustilaginomycotina</taxon>
        <taxon>Exobasidiomycetes</taxon>
        <taxon>Ceraceosorales</taxon>
        <taxon>Ceraceosoraceae</taxon>
        <taxon>Ceraceosorus</taxon>
    </lineage>
</organism>
<dbReference type="EMBL" id="KZ819469">
    <property type="protein sequence ID" value="PWN39409.1"/>
    <property type="molecule type" value="Genomic_DNA"/>
</dbReference>
<name>A0A316VP46_9BASI</name>
<feature type="compositionally biased region" description="Basic and acidic residues" evidence="1">
    <location>
        <begin position="252"/>
        <end position="262"/>
    </location>
</feature>
<feature type="compositionally biased region" description="Polar residues" evidence="1">
    <location>
        <begin position="271"/>
        <end position="280"/>
    </location>
</feature>
<feature type="region of interest" description="Disordered" evidence="1">
    <location>
        <begin position="605"/>
        <end position="637"/>
    </location>
</feature>